<dbReference type="InterPro" id="IPR029058">
    <property type="entry name" value="AB_hydrolase_fold"/>
</dbReference>
<feature type="domain" description="AB hydrolase-1" evidence="1">
    <location>
        <begin position="31"/>
        <end position="263"/>
    </location>
</feature>
<dbReference type="Pfam" id="PF00561">
    <property type="entry name" value="Abhydrolase_1"/>
    <property type="match status" value="1"/>
</dbReference>
<dbReference type="PANTHER" id="PTHR43433:SF5">
    <property type="entry name" value="AB HYDROLASE-1 DOMAIN-CONTAINING PROTEIN"/>
    <property type="match status" value="1"/>
</dbReference>
<keyword evidence="3" id="KW-1185">Reference proteome</keyword>
<reference evidence="2 3" key="1">
    <citation type="submission" date="2024-01" db="EMBL/GenBank/DDBJ databases">
        <title>A draft genome for the cacao thread blight pathogen Marasmiellus scandens.</title>
        <authorList>
            <person name="Baruah I.K."/>
            <person name="Leung J."/>
            <person name="Bukari Y."/>
            <person name="Amoako-Attah I."/>
            <person name="Meinhardt L.W."/>
            <person name="Bailey B.A."/>
            <person name="Cohen S.P."/>
        </authorList>
    </citation>
    <scope>NUCLEOTIDE SEQUENCE [LARGE SCALE GENOMIC DNA]</scope>
    <source>
        <strain evidence="2 3">GH-19</strain>
    </source>
</reference>
<proteinExistence type="predicted"/>
<dbReference type="InterPro" id="IPR050471">
    <property type="entry name" value="AB_hydrolase"/>
</dbReference>
<evidence type="ECO:0000259" key="1">
    <source>
        <dbReference type="Pfam" id="PF00561"/>
    </source>
</evidence>
<evidence type="ECO:0000313" key="2">
    <source>
        <dbReference type="EMBL" id="KAK7467527.1"/>
    </source>
</evidence>
<comment type="caution">
    <text evidence="2">The sequence shown here is derived from an EMBL/GenBank/DDBJ whole genome shotgun (WGS) entry which is preliminary data.</text>
</comment>
<protein>
    <recommendedName>
        <fullName evidence="1">AB hydrolase-1 domain-containing protein</fullName>
    </recommendedName>
</protein>
<dbReference type="SUPFAM" id="SSF53474">
    <property type="entry name" value="alpha/beta-Hydrolases"/>
    <property type="match status" value="1"/>
</dbReference>
<dbReference type="Gene3D" id="3.40.50.1820">
    <property type="entry name" value="alpha/beta hydrolase"/>
    <property type="match status" value="1"/>
</dbReference>
<evidence type="ECO:0000313" key="3">
    <source>
        <dbReference type="Proteomes" id="UP001498398"/>
    </source>
</evidence>
<sequence length="301" mass="33779">MSLPSSTLQLSGGAQIAYTILGSSLLGRARPLVMVPGMSVVKNDWRKISAAFAERRPVLIFDLRGMGDSTCPDSAVEEISIETMARDLLALIVHLGWRDVALCGWSLGGVVVQQLLVLPYHPSRPTPLPFRVSHAFLISTRSVVLKANQHRLQQLKPATGNRPRTPAERRVIVSEILKQAFDPAWLRANQQRFENIVDDYLPQSRPLPVIAKQQRAALTFDFESLLSKIPRTTKVAIIHGELDQMIPFSAGLDIIHRIPSARLLEQGYQPGQVPSYSFGHQWFQYFDDTTWVNVFETFMKV</sequence>
<dbReference type="Proteomes" id="UP001498398">
    <property type="component" value="Unassembled WGS sequence"/>
</dbReference>
<organism evidence="2 3">
    <name type="scientific">Marasmiellus scandens</name>
    <dbReference type="NCBI Taxonomy" id="2682957"/>
    <lineage>
        <taxon>Eukaryota</taxon>
        <taxon>Fungi</taxon>
        <taxon>Dikarya</taxon>
        <taxon>Basidiomycota</taxon>
        <taxon>Agaricomycotina</taxon>
        <taxon>Agaricomycetes</taxon>
        <taxon>Agaricomycetidae</taxon>
        <taxon>Agaricales</taxon>
        <taxon>Marasmiineae</taxon>
        <taxon>Omphalotaceae</taxon>
        <taxon>Marasmiellus</taxon>
    </lineage>
</organism>
<accession>A0ABR1JX28</accession>
<name>A0ABR1JX28_9AGAR</name>
<dbReference type="PANTHER" id="PTHR43433">
    <property type="entry name" value="HYDROLASE, ALPHA/BETA FOLD FAMILY PROTEIN"/>
    <property type="match status" value="1"/>
</dbReference>
<gene>
    <name evidence="2" type="ORF">VKT23_004580</name>
</gene>
<dbReference type="InterPro" id="IPR000073">
    <property type="entry name" value="AB_hydrolase_1"/>
</dbReference>
<dbReference type="EMBL" id="JBANRG010000004">
    <property type="protein sequence ID" value="KAK7467527.1"/>
    <property type="molecule type" value="Genomic_DNA"/>
</dbReference>